<dbReference type="GO" id="GO:0035299">
    <property type="term" value="F:inositol-1,3,4,5,6-pentakisphosphate 2-kinase activity"/>
    <property type="evidence" value="ECO:0007669"/>
    <property type="project" value="UniProtKB-EC"/>
</dbReference>
<protein>
    <recommendedName>
        <fullName evidence="4 9">Inositol-pentakisphosphate 2-kinase</fullName>
        <ecNumber evidence="3 9">2.7.1.158</ecNumber>
    </recommendedName>
</protein>
<comment type="caution">
    <text evidence="10">The sequence shown here is derived from an EMBL/GenBank/DDBJ whole genome shotgun (WGS) entry which is preliminary data.</text>
</comment>
<evidence type="ECO:0000313" key="11">
    <source>
        <dbReference type="Proteomes" id="UP000076552"/>
    </source>
</evidence>
<comment type="similarity">
    <text evidence="2">Belongs to the IPK1 type 1 family.</text>
</comment>
<dbReference type="GO" id="GO:0005634">
    <property type="term" value="C:nucleus"/>
    <property type="evidence" value="ECO:0007669"/>
    <property type="project" value="TreeGrafter"/>
</dbReference>
<keyword evidence="11" id="KW-1185">Reference proteome</keyword>
<evidence type="ECO:0000256" key="4">
    <source>
        <dbReference type="ARBA" id="ARBA00014846"/>
    </source>
</evidence>
<comment type="catalytic activity">
    <reaction evidence="9">
        <text>1D-myo-inositol 1,3,4,5,6-pentakisphosphate + ATP = 1D-myo-inositol hexakisphosphate + ADP + H(+)</text>
        <dbReference type="Rhea" id="RHEA:20313"/>
        <dbReference type="ChEBI" id="CHEBI:15378"/>
        <dbReference type="ChEBI" id="CHEBI:30616"/>
        <dbReference type="ChEBI" id="CHEBI:57733"/>
        <dbReference type="ChEBI" id="CHEBI:58130"/>
        <dbReference type="ChEBI" id="CHEBI:456216"/>
        <dbReference type="EC" id="2.7.1.158"/>
    </reaction>
</comment>
<evidence type="ECO:0000313" key="10">
    <source>
        <dbReference type="EMBL" id="KZL77048.1"/>
    </source>
</evidence>
<keyword evidence="5 9" id="KW-0808">Transferase</keyword>
<evidence type="ECO:0000256" key="9">
    <source>
        <dbReference type="RuleBase" id="RU364126"/>
    </source>
</evidence>
<keyword evidence="8 9" id="KW-0067">ATP-binding</keyword>
<keyword evidence="6 9" id="KW-0547">Nucleotide-binding</keyword>
<dbReference type="EC" id="2.7.1.158" evidence="3 9"/>
<comment type="function">
    <text evidence="1">Has kinase activity and phosphorylates inositol-1,3,4,5,6-pentakisphosphate (Ins(1,3,4,5,6)P5) to produce 1,2,3,4,5,6-hexakisphosphate (InsP6), also known as phytate.</text>
</comment>
<sequence>LSSHHRLLPSPRKSRNSCLIRLIPCRLIQPSLAQSIYVLDGSLRPKQPRRRHRIGGHCSFLDMARLMTIPTDLTARMSSAEPPTSKDVPVLHSPSGKVFSIQVKVTDQVHVRPWTHAVYVGEGAANVLFIAFLYTKYERNHDNDRTEADLLTKFLLRVPKENKDPAKPFYEPGQQYLYFWEKIAPLFSYRADMLAEVTWARIHPDAVWHLQKVLKAMDAAPPGSRSRPPKFRGDKIAGRDLVLMVESMRARSEDERVIEFKPKWLAQSPSAPKDANTCRCCALAARKFASNKDRSLDPRDYPCPLWLDPERTTPRGKEGVRQKALERVFQNSSSGDNKHASTLYELLKKTCILVLLKKHQLSKDSRGPLLASKNDEEFCTAMTLRDCSLYMRYKVQKTLGGQETVVAESFEAKLADLDKKNADWKFTEWRDKEQALVDEGWYTGRGGMRNCALQR</sequence>
<dbReference type="Pfam" id="PF06090">
    <property type="entry name" value="Ins_P5_2-kin"/>
    <property type="match status" value="1"/>
</dbReference>
<dbReference type="EMBL" id="LFIV01000010">
    <property type="protein sequence ID" value="KZL77048.1"/>
    <property type="molecule type" value="Genomic_DNA"/>
</dbReference>
<dbReference type="Proteomes" id="UP000076552">
    <property type="component" value="Unassembled WGS sequence"/>
</dbReference>
<dbReference type="InterPro" id="IPR009286">
    <property type="entry name" value="Ins_P5_2-kin"/>
</dbReference>
<evidence type="ECO:0000256" key="5">
    <source>
        <dbReference type="ARBA" id="ARBA00022679"/>
    </source>
</evidence>
<dbReference type="GO" id="GO:0032958">
    <property type="term" value="P:inositol phosphate biosynthetic process"/>
    <property type="evidence" value="ECO:0007669"/>
    <property type="project" value="TreeGrafter"/>
</dbReference>
<comment type="function">
    <text evidence="9">Phosphorylates Ins(1,3,4,5,6)P5 at position 2 to form Ins(1,2,3,4,5,6)P6 (InsP6 or phytate).</text>
</comment>
<dbReference type="GO" id="GO:0005524">
    <property type="term" value="F:ATP binding"/>
    <property type="evidence" value="ECO:0007669"/>
    <property type="project" value="UniProtKB-KW"/>
</dbReference>
<dbReference type="PANTHER" id="PTHR14456">
    <property type="entry name" value="INOSITOL POLYPHOSPHATE KINASE 1"/>
    <property type="match status" value="1"/>
</dbReference>
<comment type="domain">
    <text evidence="9">The EXKPK motif is conserved in inositol-pentakisphosphate 2-kinases of both family 1 and 2.</text>
</comment>
<evidence type="ECO:0000256" key="6">
    <source>
        <dbReference type="ARBA" id="ARBA00022741"/>
    </source>
</evidence>
<accession>A0A166XXB5</accession>
<evidence type="ECO:0000256" key="3">
    <source>
        <dbReference type="ARBA" id="ARBA00012023"/>
    </source>
</evidence>
<feature type="non-terminal residue" evidence="10">
    <location>
        <position position="1"/>
    </location>
</feature>
<evidence type="ECO:0000256" key="1">
    <source>
        <dbReference type="ARBA" id="ARBA00003979"/>
    </source>
</evidence>
<evidence type="ECO:0000256" key="2">
    <source>
        <dbReference type="ARBA" id="ARBA00008305"/>
    </source>
</evidence>
<name>A0A166XXB5_9PEZI</name>
<dbReference type="PANTHER" id="PTHR14456:SF2">
    <property type="entry name" value="INOSITOL-PENTAKISPHOSPHATE 2-KINASE"/>
    <property type="match status" value="1"/>
</dbReference>
<proteinExistence type="inferred from homology"/>
<organism evidence="10 11">
    <name type="scientific">Colletotrichum tofieldiae</name>
    <dbReference type="NCBI Taxonomy" id="708197"/>
    <lineage>
        <taxon>Eukaryota</taxon>
        <taxon>Fungi</taxon>
        <taxon>Dikarya</taxon>
        <taxon>Ascomycota</taxon>
        <taxon>Pezizomycotina</taxon>
        <taxon>Sordariomycetes</taxon>
        <taxon>Hypocreomycetidae</taxon>
        <taxon>Glomerellales</taxon>
        <taxon>Glomerellaceae</taxon>
        <taxon>Colletotrichum</taxon>
        <taxon>Colletotrichum spaethianum species complex</taxon>
    </lineage>
</organism>
<keyword evidence="7 9" id="KW-0418">Kinase</keyword>
<dbReference type="AlphaFoldDB" id="A0A166XXB5"/>
<reference evidence="10 11" key="1">
    <citation type="submission" date="2015-06" db="EMBL/GenBank/DDBJ databases">
        <title>Survival trade-offs in plant roots during colonization by closely related pathogenic and mutualistic fungi.</title>
        <authorList>
            <person name="Hacquard S."/>
            <person name="Kracher B."/>
            <person name="Hiruma K."/>
            <person name="Weinman A."/>
            <person name="Muench P."/>
            <person name="Garrido Oter R."/>
            <person name="Ver Loren van Themaat E."/>
            <person name="Dallerey J.-F."/>
            <person name="Damm U."/>
            <person name="Henrissat B."/>
            <person name="Lespinet O."/>
            <person name="Thon M."/>
            <person name="Kemen E."/>
            <person name="McHardy A.C."/>
            <person name="Schulze-Lefert P."/>
            <person name="O'Connell R.J."/>
        </authorList>
    </citation>
    <scope>NUCLEOTIDE SEQUENCE [LARGE SCALE GENOMIC DNA]</scope>
    <source>
        <strain evidence="10 11">0861</strain>
    </source>
</reference>
<evidence type="ECO:0000256" key="7">
    <source>
        <dbReference type="ARBA" id="ARBA00022777"/>
    </source>
</evidence>
<gene>
    <name evidence="10" type="ORF">CT0861_00368</name>
</gene>
<dbReference type="STRING" id="708197.A0A166XXB5"/>
<evidence type="ECO:0000256" key="8">
    <source>
        <dbReference type="ARBA" id="ARBA00022840"/>
    </source>
</evidence>